<protein>
    <recommendedName>
        <fullName evidence="6">Ras association domain-containing protein 1</fullName>
    </recommendedName>
</protein>
<dbReference type="InterPro" id="IPR011524">
    <property type="entry name" value="SARAH_dom"/>
</dbReference>
<dbReference type="STRING" id="105785.A0A2J7RP31"/>
<feature type="domain" description="SARAH" evidence="3">
    <location>
        <begin position="270"/>
        <end position="317"/>
    </location>
</feature>
<dbReference type="InParanoid" id="A0A2J7RP31"/>
<dbReference type="Pfam" id="PF16517">
    <property type="entry name" value="Nore1-SARAH"/>
    <property type="match status" value="1"/>
</dbReference>
<dbReference type="Proteomes" id="UP000235965">
    <property type="component" value="Unassembled WGS sequence"/>
</dbReference>
<dbReference type="GO" id="GO:0007165">
    <property type="term" value="P:signal transduction"/>
    <property type="evidence" value="ECO:0007669"/>
    <property type="project" value="InterPro"/>
</dbReference>
<dbReference type="InterPro" id="IPR029071">
    <property type="entry name" value="Ubiquitin-like_domsf"/>
</dbReference>
<dbReference type="InterPro" id="IPR033614">
    <property type="entry name" value="RASSF1-6"/>
</dbReference>
<organism evidence="4 5">
    <name type="scientific">Cryptotermes secundus</name>
    <dbReference type="NCBI Taxonomy" id="105785"/>
    <lineage>
        <taxon>Eukaryota</taxon>
        <taxon>Metazoa</taxon>
        <taxon>Ecdysozoa</taxon>
        <taxon>Arthropoda</taxon>
        <taxon>Hexapoda</taxon>
        <taxon>Insecta</taxon>
        <taxon>Pterygota</taxon>
        <taxon>Neoptera</taxon>
        <taxon>Polyneoptera</taxon>
        <taxon>Dictyoptera</taxon>
        <taxon>Blattodea</taxon>
        <taxon>Blattoidea</taxon>
        <taxon>Termitoidae</taxon>
        <taxon>Kalotermitidae</taxon>
        <taxon>Cryptotermitinae</taxon>
        <taxon>Cryptotermes</taxon>
    </lineage>
</organism>
<dbReference type="InterPro" id="IPR000159">
    <property type="entry name" value="RA_dom"/>
</dbReference>
<dbReference type="CDD" id="cd21885">
    <property type="entry name" value="SARAH_RASSF1-like"/>
    <property type="match status" value="1"/>
</dbReference>
<sequence length="333" mass="38331">MFRSSVVLRLSKPSTCVYLAYCPRDHCFKVACIVEDCHYTCHPQCRNLVKLDCRGENDTEDRGAAVPDAELEGVEHVVGLEEITDPSLEPLLQEVSSKEDAGTCLRVTREHLQLLITEYNAANPSGLDMTLEENGSTFRGFIRVHMNLCRPISVVAGTRPPSIYDILKDDETLEKTLTSFYLPRDTVKALHVTSETTTHEVVKALLKKFKVVDNPRKFALYERYYEQGETRKVKMRRIAENEKPLVLALTWNREKDCNKMFVLQENETGDILWEAFTLPELNNFLRILDREEEEYKNMVRRKYELVGRKIQDAMDRLQSVQQQHQASKVQGGS</sequence>
<dbReference type="EMBL" id="NEVH01002143">
    <property type="protein sequence ID" value="PNF42582.1"/>
    <property type="molecule type" value="Genomic_DNA"/>
</dbReference>
<dbReference type="SMART" id="SM00314">
    <property type="entry name" value="RA"/>
    <property type="match status" value="1"/>
</dbReference>
<dbReference type="PANTHER" id="PTHR22738">
    <property type="entry name" value="RASSF"/>
    <property type="match status" value="1"/>
</dbReference>
<gene>
    <name evidence="4" type="ORF">B7P43_G05434</name>
</gene>
<accession>A0A2J7RP31</accession>
<reference evidence="4 5" key="1">
    <citation type="submission" date="2017-12" db="EMBL/GenBank/DDBJ databases">
        <title>Hemimetabolous genomes reveal molecular basis of termite eusociality.</title>
        <authorList>
            <person name="Harrison M.C."/>
            <person name="Jongepier E."/>
            <person name="Robertson H.M."/>
            <person name="Arning N."/>
            <person name="Bitard-Feildel T."/>
            <person name="Chao H."/>
            <person name="Childers C.P."/>
            <person name="Dinh H."/>
            <person name="Doddapaneni H."/>
            <person name="Dugan S."/>
            <person name="Gowin J."/>
            <person name="Greiner C."/>
            <person name="Han Y."/>
            <person name="Hu H."/>
            <person name="Hughes D.S.T."/>
            <person name="Huylmans A.-K."/>
            <person name="Kemena C."/>
            <person name="Kremer L.P.M."/>
            <person name="Lee S.L."/>
            <person name="Lopez-Ezquerra A."/>
            <person name="Mallet L."/>
            <person name="Monroy-Kuhn J.M."/>
            <person name="Moser A."/>
            <person name="Murali S.C."/>
            <person name="Muzny D.M."/>
            <person name="Otani S."/>
            <person name="Piulachs M.-D."/>
            <person name="Poelchau M."/>
            <person name="Qu J."/>
            <person name="Schaub F."/>
            <person name="Wada-Katsumata A."/>
            <person name="Worley K.C."/>
            <person name="Xie Q."/>
            <person name="Ylla G."/>
            <person name="Poulsen M."/>
            <person name="Gibbs R.A."/>
            <person name="Schal C."/>
            <person name="Richards S."/>
            <person name="Belles X."/>
            <person name="Korb J."/>
            <person name="Bornberg-Bauer E."/>
        </authorList>
    </citation>
    <scope>NUCLEOTIDE SEQUENCE [LARGE SCALE GENOMIC DNA]</scope>
    <source>
        <tissue evidence="4">Whole body</tissue>
    </source>
</reference>
<dbReference type="Gene3D" id="1.20.5.110">
    <property type="match status" value="1"/>
</dbReference>
<evidence type="ECO:0000313" key="5">
    <source>
        <dbReference type="Proteomes" id="UP000235965"/>
    </source>
</evidence>
<dbReference type="CDD" id="cd01778">
    <property type="entry name" value="RA_RASSF1_like"/>
    <property type="match status" value="1"/>
</dbReference>
<dbReference type="AlphaFoldDB" id="A0A2J7RP31"/>
<dbReference type="PROSITE" id="PS50951">
    <property type="entry name" value="SARAH"/>
    <property type="match status" value="1"/>
</dbReference>
<feature type="domain" description="Ras-associating" evidence="2">
    <location>
        <begin position="174"/>
        <end position="268"/>
    </location>
</feature>
<dbReference type="SUPFAM" id="SSF54236">
    <property type="entry name" value="Ubiquitin-like"/>
    <property type="match status" value="1"/>
</dbReference>
<keyword evidence="1" id="KW-0175">Coiled coil</keyword>
<dbReference type="Gene3D" id="3.10.20.90">
    <property type="entry name" value="Phosphatidylinositol 3-kinase Catalytic Subunit, Chain A, domain 1"/>
    <property type="match status" value="1"/>
</dbReference>
<dbReference type="OrthoDB" id="8182513at2759"/>
<evidence type="ECO:0000256" key="1">
    <source>
        <dbReference type="SAM" id="Coils"/>
    </source>
</evidence>
<evidence type="ECO:0008006" key="6">
    <source>
        <dbReference type="Google" id="ProtNLM"/>
    </source>
</evidence>
<dbReference type="PROSITE" id="PS50200">
    <property type="entry name" value="RA"/>
    <property type="match status" value="1"/>
</dbReference>
<proteinExistence type="predicted"/>
<name>A0A2J7RP31_9NEOP</name>
<comment type="caution">
    <text evidence="4">The sequence shown here is derived from an EMBL/GenBank/DDBJ whole genome shotgun (WGS) entry which is preliminary data.</text>
</comment>
<keyword evidence="5" id="KW-1185">Reference proteome</keyword>
<evidence type="ECO:0000259" key="3">
    <source>
        <dbReference type="PROSITE" id="PS50951"/>
    </source>
</evidence>
<dbReference type="Pfam" id="PF00788">
    <property type="entry name" value="RA"/>
    <property type="match status" value="1"/>
</dbReference>
<evidence type="ECO:0000259" key="2">
    <source>
        <dbReference type="PROSITE" id="PS50200"/>
    </source>
</evidence>
<feature type="coiled-coil region" evidence="1">
    <location>
        <begin position="281"/>
        <end position="330"/>
    </location>
</feature>
<evidence type="ECO:0000313" key="4">
    <source>
        <dbReference type="EMBL" id="PNF42582.1"/>
    </source>
</evidence>
<dbReference type="PANTHER" id="PTHR22738:SF10">
    <property type="entry name" value="RAS ASSOCIATION DOMAIN-CONTAINING PROTEIN 1 HOMOLOG"/>
    <property type="match status" value="1"/>
</dbReference>